<evidence type="ECO:0000313" key="1">
    <source>
        <dbReference type="EMBL" id="GCE44599.1"/>
    </source>
</evidence>
<dbReference type="AlphaFoldDB" id="A0A402CM68"/>
<name>A0A402CM68_RHOWR</name>
<accession>A0A402CM68</accession>
<comment type="caution">
    <text evidence="1">The sequence shown here is derived from an EMBL/GenBank/DDBJ whole genome shotgun (WGS) entry which is preliminary data.</text>
</comment>
<organism evidence="1 2">
    <name type="scientific">Rhodococcus wratislaviensis</name>
    <name type="common">Tsukamurella wratislaviensis</name>
    <dbReference type="NCBI Taxonomy" id="44752"/>
    <lineage>
        <taxon>Bacteria</taxon>
        <taxon>Bacillati</taxon>
        <taxon>Actinomycetota</taxon>
        <taxon>Actinomycetes</taxon>
        <taxon>Mycobacteriales</taxon>
        <taxon>Nocardiaceae</taxon>
        <taxon>Rhodococcus</taxon>
    </lineage>
</organism>
<protein>
    <submittedName>
        <fullName evidence="1">Uncharacterized protein</fullName>
    </submittedName>
</protein>
<sequence>MVDSGIPHHEYRLLALWVGSTTPPPASFGVLRHPHLRQPALVEPALGRKVGPCSAL</sequence>
<dbReference type="EMBL" id="BHYM01000098">
    <property type="protein sequence ID" value="GCE44599.1"/>
    <property type="molecule type" value="Genomic_DNA"/>
</dbReference>
<dbReference type="Proteomes" id="UP000287519">
    <property type="component" value="Unassembled WGS sequence"/>
</dbReference>
<gene>
    <name evidence="1" type="ORF">Rhow_009020</name>
</gene>
<proteinExistence type="predicted"/>
<reference evidence="1 2" key="1">
    <citation type="submission" date="2018-11" db="EMBL/GenBank/DDBJ databases">
        <title>Microbial catabolism of amino acid.</title>
        <authorList>
            <person name="Hibi M."/>
            <person name="Ogawa J."/>
        </authorList>
    </citation>
    <scope>NUCLEOTIDE SEQUENCE [LARGE SCALE GENOMIC DNA]</scope>
    <source>
        <strain evidence="1 2">C31-06</strain>
    </source>
</reference>
<evidence type="ECO:0000313" key="2">
    <source>
        <dbReference type="Proteomes" id="UP000287519"/>
    </source>
</evidence>
<keyword evidence="2" id="KW-1185">Reference proteome</keyword>